<proteinExistence type="predicted"/>
<evidence type="ECO:0000256" key="3">
    <source>
        <dbReference type="ARBA" id="ARBA00022722"/>
    </source>
</evidence>
<dbReference type="Proteomes" id="UP000429607">
    <property type="component" value="Unassembled WGS sequence"/>
</dbReference>
<evidence type="ECO:0000313" key="8">
    <source>
        <dbReference type="EMBL" id="KAE8976772.1"/>
    </source>
</evidence>
<evidence type="ECO:0000256" key="6">
    <source>
        <dbReference type="SAM" id="MobiDB-lite"/>
    </source>
</evidence>
<dbReference type="InterPro" id="IPR001995">
    <property type="entry name" value="Peptidase_A2_cat"/>
</dbReference>
<dbReference type="CDD" id="cd05483">
    <property type="entry name" value="retropepsin_like_bacteria"/>
    <property type="match status" value="1"/>
</dbReference>
<keyword evidence="1" id="KW-0808">Transferase</keyword>
<keyword evidence="3" id="KW-0540">Nuclease</keyword>
<dbReference type="InterPro" id="IPR001969">
    <property type="entry name" value="Aspartic_peptidase_AS"/>
</dbReference>
<organism evidence="8 9">
    <name type="scientific">Phytophthora rubi</name>
    <dbReference type="NCBI Taxonomy" id="129364"/>
    <lineage>
        <taxon>Eukaryota</taxon>
        <taxon>Sar</taxon>
        <taxon>Stramenopiles</taxon>
        <taxon>Oomycota</taxon>
        <taxon>Peronosporomycetes</taxon>
        <taxon>Peronosporales</taxon>
        <taxon>Peronosporaceae</taxon>
        <taxon>Phytophthora</taxon>
    </lineage>
</organism>
<dbReference type="EMBL" id="QXFV01003437">
    <property type="protein sequence ID" value="KAE8976772.1"/>
    <property type="molecule type" value="Genomic_DNA"/>
</dbReference>
<protein>
    <recommendedName>
        <fullName evidence="7">Peptidase A2 domain-containing protein</fullName>
    </recommendedName>
</protein>
<dbReference type="SUPFAM" id="SSF56672">
    <property type="entry name" value="DNA/RNA polymerases"/>
    <property type="match status" value="1"/>
</dbReference>
<dbReference type="PANTHER" id="PTHR37984:SF5">
    <property type="entry name" value="PROTEIN NYNRIN-LIKE"/>
    <property type="match status" value="1"/>
</dbReference>
<dbReference type="InterPro" id="IPR050951">
    <property type="entry name" value="Retrovirus_Pol_polyprotein"/>
</dbReference>
<dbReference type="PANTHER" id="PTHR37984">
    <property type="entry name" value="PROTEIN CBG26694"/>
    <property type="match status" value="1"/>
</dbReference>
<feature type="compositionally biased region" description="Basic and acidic residues" evidence="6">
    <location>
        <begin position="409"/>
        <end position="420"/>
    </location>
</feature>
<evidence type="ECO:0000259" key="7">
    <source>
        <dbReference type="PROSITE" id="PS50175"/>
    </source>
</evidence>
<feature type="domain" description="Peptidase A2" evidence="7">
    <location>
        <begin position="14"/>
        <end position="28"/>
    </location>
</feature>
<sequence>MRALVKGAVDDTRIRILLDTGANVSVISASFAKKLRVREVFDHGRRLEVRGINPGIMETQRRALVKVTLGWKHAYEFEVWIMDHSAGVDVVLGMDFMVPAGIRLDLFHGAARLPDEVMVPLLKSKESEESVSYGNHVVGGPTELSAIPAREWREFRLPRRQPSRTTHEMWVRRSTRLVPTVAKSQRGRPIWIRLTNVTTKTASGSAHEPEVLWVPREGLPREAGYARVGSDKYREWQVLAYAESRDETLFGREGKLYQEWLAVQPSAVERREYPTPRALLRRPTEALVCTEVPGEGDDDRIVPVNCLDPAETTDEANECRSPSVDTKPCPAVDGGQDPGPSEGYATEEIAEQPQLRDPVVGVRIDDSARPPGEPGEILTSVTARSDSCVDQAGGCEATEPWGDSEAEVTTDRSPTDPTVERSIKSDAERLEAVYVSVMAGGSPETVADADWGTNDTAEHLPNEIELTDYAHELAFLPDLTEPSSTTLDYSGPNVQNTDLQTDQQAKLVAVLQQHEEIMIASGNALPPPAYGVVCDIDVQGHPPIKQKAWRTPLRFLGKLYELLKGLLTARSVSFSDSPWASPIVIVLKKNGIDIRLCIGYKRVNAITAIMEYA</sequence>
<feature type="region of interest" description="Disordered" evidence="6">
    <location>
        <begin position="363"/>
        <end position="420"/>
    </location>
</feature>
<dbReference type="Pfam" id="PF13650">
    <property type="entry name" value="Asp_protease_2"/>
    <property type="match status" value="1"/>
</dbReference>
<feature type="non-terminal residue" evidence="8">
    <location>
        <position position="613"/>
    </location>
</feature>
<reference evidence="8 9" key="1">
    <citation type="submission" date="2018-09" db="EMBL/GenBank/DDBJ databases">
        <title>Genomic investigation of the strawberry pathogen Phytophthora fragariae indicates pathogenicity is determined by transcriptional variation in three key races.</title>
        <authorList>
            <person name="Adams T.M."/>
            <person name="Armitage A.D."/>
            <person name="Sobczyk M.K."/>
            <person name="Bates H.J."/>
            <person name="Dunwell J.M."/>
            <person name="Nellist C.F."/>
            <person name="Harrison R.J."/>
        </authorList>
    </citation>
    <scope>NUCLEOTIDE SEQUENCE [LARGE SCALE GENOMIC DNA]</scope>
    <source>
        <strain evidence="8 9">SCRP249</strain>
    </source>
</reference>
<dbReference type="PROSITE" id="PS50175">
    <property type="entry name" value="ASP_PROT_RETROV"/>
    <property type="match status" value="1"/>
</dbReference>
<evidence type="ECO:0000256" key="1">
    <source>
        <dbReference type="ARBA" id="ARBA00022679"/>
    </source>
</evidence>
<evidence type="ECO:0000256" key="4">
    <source>
        <dbReference type="ARBA" id="ARBA00022759"/>
    </source>
</evidence>
<dbReference type="SUPFAM" id="SSF50630">
    <property type="entry name" value="Acid proteases"/>
    <property type="match status" value="1"/>
</dbReference>
<gene>
    <name evidence="8" type="ORF">PR001_g25323</name>
</gene>
<evidence type="ECO:0000256" key="5">
    <source>
        <dbReference type="ARBA" id="ARBA00022801"/>
    </source>
</evidence>
<dbReference type="InterPro" id="IPR021109">
    <property type="entry name" value="Peptidase_aspartic_dom_sf"/>
</dbReference>
<dbReference type="Gene3D" id="3.10.10.10">
    <property type="entry name" value="HIV Type 1 Reverse Transcriptase, subunit A, domain 1"/>
    <property type="match status" value="1"/>
</dbReference>
<dbReference type="InterPro" id="IPR043502">
    <property type="entry name" value="DNA/RNA_pol_sf"/>
</dbReference>
<dbReference type="GO" id="GO:0016779">
    <property type="term" value="F:nucleotidyltransferase activity"/>
    <property type="evidence" value="ECO:0007669"/>
    <property type="project" value="UniProtKB-KW"/>
</dbReference>
<comment type="caution">
    <text evidence="8">The sequence shown here is derived from an EMBL/GenBank/DDBJ whole genome shotgun (WGS) entry which is preliminary data.</text>
</comment>
<keyword evidence="2" id="KW-0548">Nucleotidyltransferase</keyword>
<dbReference type="PROSITE" id="PS00141">
    <property type="entry name" value="ASP_PROTEASE"/>
    <property type="match status" value="1"/>
</dbReference>
<dbReference type="InterPro" id="IPR034122">
    <property type="entry name" value="Retropepsin-like_bacterial"/>
</dbReference>
<dbReference type="Gene3D" id="2.40.70.10">
    <property type="entry name" value="Acid Proteases"/>
    <property type="match status" value="1"/>
</dbReference>
<evidence type="ECO:0000256" key="2">
    <source>
        <dbReference type="ARBA" id="ARBA00022695"/>
    </source>
</evidence>
<dbReference type="GO" id="GO:0004190">
    <property type="term" value="F:aspartic-type endopeptidase activity"/>
    <property type="evidence" value="ECO:0007669"/>
    <property type="project" value="InterPro"/>
</dbReference>
<evidence type="ECO:0000313" key="9">
    <source>
        <dbReference type="Proteomes" id="UP000429607"/>
    </source>
</evidence>
<keyword evidence="4" id="KW-0255">Endonuclease</keyword>
<feature type="region of interest" description="Disordered" evidence="6">
    <location>
        <begin position="313"/>
        <end position="344"/>
    </location>
</feature>
<dbReference type="AlphaFoldDB" id="A0A6A3I5U9"/>
<dbReference type="GO" id="GO:0006508">
    <property type="term" value="P:proteolysis"/>
    <property type="evidence" value="ECO:0007669"/>
    <property type="project" value="InterPro"/>
</dbReference>
<dbReference type="GO" id="GO:0004519">
    <property type="term" value="F:endonuclease activity"/>
    <property type="evidence" value="ECO:0007669"/>
    <property type="project" value="UniProtKB-KW"/>
</dbReference>
<accession>A0A6A3I5U9</accession>
<keyword evidence="5" id="KW-0378">Hydrolase</keyword>
<name>A0A6A3I5U9_9STRA</name>